<evidence type="ECO:0000313" key="2">
    <source>
        <dbReference type="Proteomes" id="UP001258994"/>
    </source>
</evidence>
<name>A0ABY9TQ09_9GAMM</name>
<proteinExistence type="predicted"/>
<organism evidence="1 2">
    <name type="scientific">Thalassotalea psychrophila</name>
    <dbReference type="NCBI Taxonomy" id="3065647"/>
    <lineage>
        <taxon>Bacteria</taxon>
        <taxon>Pseudomonadati</taxon>
        <taxon>Pseudomonadota</taxon>
        <taxon>Gammaproteobacteria</taxon>
        <taxon>Alteromonadales</taxon>
        <taxon>Colwelliaceae</taxon>
        <taxon>Thalassotalea</taxon>
    </lineage>
</organism>
<accession>A0ABY9TQ09</accession>
<protein>
    <recommendedName>
        <fullName evidence="3">Sel1 repeat family protein</fullName>
    </recommendedName>
</protein>
<evidence type="ECO:0000313" key="1">
    <source>
        <dbReference type="EMBL" id="WNC70891.1"/>
    </source>
</evidence>
<keyword evidence="2" id="KW-1185">Reference proteome</keyword>
<evidence type="ECO:0008006" key="3">
    <source>
        <dbReference type="Google" id="ProtNLM"/>
    </source>
</evidence>
<dbReference type="EMBL" id="CP134145">
    <property type="protein sequence ID" value="WNC70891.1"/>
    <property type="molecule type" value="Genomic_DNA"/>
</dbReference>
<gene>
    <name evidence="1" type="ORF">RGQ13_12190</name>
</gene>
<dbReference type="Proteomes" id="UP001258994">
    <property type="component" value="Chromosome"/>
</dbReference>
<sequence length="482" mass="54937">MSLCLTTSSFSLNDYLTVRLTAGTYNQDQLQLALSLSNLSAKYIVFKKSTQYSLQWLNLAKTLARKDQDIAWQLVLYYQQKKRVRERLYWTNHAFQLGSESAIIDRAKQLATTTENYQQAKALLQAIDNEESRMLQVTLAVKFADITLLQTLIPKLTSLNEQTLLKELLTYQVLPRLTNGSLTSGEAAPTVNCSNRLQFFATNLTDLNRLTGLFSKMQNKDFFNQQFCFETPKYIAQENLQCSHQSNERVNCDVEKLVEQELSDDIKYIGVMAPQGIANVDNGVVYIDHLDSHLVLEHELLHLVGFIDEYPLNELNTACQHQGAIAKNIVNLKQTIYSSELDARAKVMHQLPWKGLIKSTTPISHKTPTGYRLGTPKGYSNEVGLFVANTCKNYLTDGFENETFKPINTVTQLQYFEEQLPLAYEKLVKQMSDQFDMPSYHSNIGKKYKQQGDFEQANYWFEKSAGVQSSVKINTFGLTKAR</sequence>
<reference evidence="2" key="1">
    <citation type="submission" date="2023-09" db="EMBL/GenBank/DDBJ databases">
        <authorList>
            <person name="Li S."/>
            <person name="Li X."/>
            <person name="Zhang C."/>
            <person name="Zhao Z."/>
        </authorList>
    </citation>
    <scope>NUCLEOTIDE SEQUENCE [LARGE SCALE GENOMIC DNA]</scope>
    <source>
        <strain evidence="2">SQ149</strain>
    </source>
</reference>
<dbReference type="RefSeq" id="WP_348390026.1">
    <property type="nucleotide sequence ID" value="NZ_CP134145.1"/>
</dbReference>